<reference evidence="1" key="1">
    <citation type="submission" date="2020-05" db="EMBL/GenBank/DDBJ databases">
        <authorList>
            <person name="Chiriac C."/>
            <person name="Salcher M."/>
            <person name="Ghai R."/>
            <person name="Kavagutti S V."/>
        </authorList>
    </citation>
    <scope>NUCLEOTIDE SEQUENCE</scope>
</reference>
<dbReference type="EMBL" id="LR797148">
    <property type="protein sequence ID" value="CAB4190570.1"/>
    <property type="molecule type" value="Genomic_DNA"/>
</dbReference>
<dbReference type="Pfam" id="PF12691">
    <property type="entry name" value="Phage_tail_terminator_6"/>
    <property type="match status" value="1"/>
</dbReference>
<protein>
    <submittedName>
        <fullName evidence="1">Uncharacterized protein</fullName>
    </submittedName>
</protein>
<gene>
    <name evidence="1" type="ORF">UFOVP1196_72</name>
</gene>
<name>A0A6J5R0L6_9CAUD</name>
<organism evidence="1">
    <name type="scientific">uncultured Caudovirales phage</name>
    <dbReference type="NCBI Taxonomy" id="2100421"/>
    <lineage>
        <taxon>Viruses</taxon>
        <taxon>Duplodnaviria</taxon>
        <taxon>Heunggongvirae</taxon>
        <taxon>Uroviricota</taxon>
        <taxon>Caudoviricetes</taxon>
        <taxon>Peduoviridae</taxon>
        <taxon>Maltschvirus</taxon>
        <taxon>Maltschvirus maltsch</taxon>
    </lineage>
</organism>
<accession>A0A6J5R0L6</accession>
<proteinExistence type="predicted"/>
<evidence type="ECO:0000313" key="1">
    <source>
        <dbReference type="EMBL" id="CAB4190570.1"/>
    </source>
</evidence>
<sequence>MGLLESLAAKLQTDGVGTYGTNIFVSSKATIPSGAGPYMTLIETGGIAPIRTQSDGSFPAYQRPQIQVMARATSYAAAKTMVENAYASLVALQGATVGLDVIIQMTPIQEPFDLGVDEANRARVVVNFAVLKR</sequence>
<dbReference type="InterPro" id="IPR024411">
    <property type="entry name" value="Tail_terminator_phage"/>
</dbReference>